<evidence type="ECO:0000313" key="2">
    <source>
        <dbReference type="EMBL" id="GKU93054.1"/>
    </source>
</evidence>
<evidence type="ECO:0008006" key="4">
    <source>
        <dbReference type="Google" id="ProtNLM"/>
    </source>
</evidence>
<keyword evidence="1" id="KW-1133">Transmembrane helix</keyword>
<proteinExistence type="predicted"/>
<comment type="caution">
    <text evidence="2">The sequence shown here is derived from an EMBL/GenBank/DDBJ whole genome shotgun (WGS) entry which is preliminary data.</text>
</comment>
<evidence type="ECO:0000313" key="3">
    <source>
        <dbReference type="Proteomes" id="UP001054252"/>
    </source>
</evidence>
<dbReference type="EMBL" id="BPVZ01000006">
    <property type="protein sequence ID" value="GKU93054.1"/>
    <property type="molecule type" value="Genomic_DNA"/>
</dbReference>
<dbReference type="Proteomes" id="UP001054252">
    <property type="component" value="Unassembled WGS sequence"/>
</dbReference>
<name>A0AAV5I6U7_9ROSI</name>
<evidence type="ECO:0000256" key="1">
    <source>
        <dbReference type="SAM" id="Phobius"/>
    </source>
</evidence>
<protein>
    <recommendedName>
        <fullName evidence="4">Transmembrane protein</fullName>
    </recommendedName>
</protein>
<accession>A0AAV5I6U7</accession>
<keyword evidence="1" id="KW-0812">Transmembrane</keyword>
<organism evidence="2 3">
    <name type="scientific">Rubroshorea leprosula</name>
    <dbReference type="NCBI Taxonomy" id="152421"/>
    <lineage>
        <taxon>Eukaryota</taxon>
        <taxon>Viridiplantae</taxon>
        <taxon>Streptophyta</taxon>
        <taxon>Embryophyta</taxon>
        <taxon>Tracheophyta</taxon>
        <taxon>Spermatophyta</taxon>
        <taxon>Magnoliopsida</taxon>
        <taxon>eudicotyledons</taxon>
        <taxon>Gunneridae</taxon>
        <taxon>Pentapetalae</taxon>
        <taxon>rosids</taxon>
        <taxon>malvids</taxon>
        <taxon>Malvales</taxon>
        <taxon>Dipterocarpaceae</taxon>
        <taxon>Rubroshorea</taxon>
    </lineage>
</organism>
<gene>
    <name evidence="2" type="ORF">SLEP1_g6687</name>
</gene>
<feature type="transmembrane region" description="Helical" evidence="1">
    <location>
        <begin position="37"/>
        <end position="54"/>
    </location>
</feature>
<reference evidence="2 3" key="1">
    <citation type="journal article" date="2021" name="Commun. Biol.">
        <title>The genome of Shorea leprosula (Dipterocarpaceae) highlights the ecological relevance of drought in aseasonal tropical rainforests.</title>
        <authorList>
            <person name="Ng K.K.S."/>
            <person name="Kobayashi M.J."/>
            <person name="Fawcett J.A."/>
            <person name="Hatakeyama M."/>
            <person name="Paape T."/>
            <person name="Ng C.H."/>
            <person name="Ang C.C."/>
            <person name="Tnah L.H."/>
            <person name="Lee C.T."/>
            <person name="Nishiyama T."/>
            <person name="Sese J."/>
            <person name="O'Brien M.J."/>
            <person name="Copetti D."/>
            <person name="Mohd Noor M.I."/>
            <person name="Ong R.C."/>
            <person name="Putra M."/>
            <person name="Sireger I.Z."/>
            <person name="Indrioko S."/>
            <person name="Kosugi Y."/>
            <person name="Izuno A."/>
            <person name="Isagi Y."/>
            <person name="Lee S.L."/>
            <person name="Shimizu K.K."/>
        </authorList>
    </citation>
    <scope>NUCLEOTIDE SEQUENCE [LARGE SCALE GENOMIC DNA]</scope>
    <source>
        <strain evidence="2">214</strain>
    </source>
</reference>
<sequence>MSTPRDFTGNFIFLFNQLAMMMHDDCSEDSRMFNVDILLLAMMIIDVMIVKRVVEKFVQKLLHFKENDDS</sequence>
<keyword evidence="1" id="KW-0472">Membrane</keyword>
<dbReference type="AlphaFoldDB" id="A0AAV5I6U7"/>
<keyword evidence="3" id="KW-1185">Reference proteome</keyword>